<dbReference type="PROSITE" id="PS00108">
    <property type="entry name" value="PROTEIN_KINASE_ST"/>
    <property type="match status" value="1"/>
</dbReference>
<keyword evidence="3 6" id="KW-0547">Nucleotide-binding</keyword>
<reference evidence="10" key="2">
    <citation type="journal article" date="2007" name="Science">
        <title>Draft genome sequence of the sexually transmitted pathogen Trichomonas vaginalis.</title>
        <authorList>
            <person name="Carlton J.M."/>
            <person name="Hirt R.P."/>
            <person name="Silva J.C."/>
            <person name="Delcher A.L."/>
            <person name="Schatz M."/>
            <person name="Zhao Q."/>
            <person name="Wortman J.R."/>
            <person name="Bidwell S.L."/>
            <person name="Alsmark U.C.M."/>
            <person name="Besteiro S."/>
            <person name="Sicheritz-Ponten T."/>
            <person name="Noel C.J."/>
            <person name="Dacks J.B."/>
            <person name="Foster P.G."/>
            <person name="Simillion C."/>
            <person name="Van de Peer Y."/>
            <person name="Miranda-Saavedra D."/>
            <person name="Barton G.J."/>
            <person name="Westrop G.D."/>
            <person name="Mueller S."/>
            <person name="Dessi D."/>
            <person name="Fiori P.L."/>
            <person name="Ren Q."/>
            <person name="Paulsen I."/>
            <person name="Zhang H."/>
            <person name="Bastida-Corcuera F.D."/>
            <person name="Simoes-Barbosa A."/>
            <person name="Brown M.T."/>
            <person name="Hayes R.D."/>
            <person name="Mukherjee M."/>
            <person name="Okumura C.Y."/>
            <person name="Schneider R."/>
            <person name="Smith A.J."/>
            <person name="Vanacova S."/>
            <person name="Villalvazo M."/>
            <person name="Haas B.J."/>
            <person name="Pertea M."/>
            <person name="Feldblyum T.V."/>
            <person name="Utterback T.R."/>
            <person name="Shu C.L."/>
            <person name="Osoegawa K."/>
            <person name="de Jong P.J."/>
            <person name="Hrdy I."/>
            <person name="Horvathova L."/>
            <person name="Zubacova Z."/>
            <person name="Dolezal P."/>
            <person name="Malik S.B."/>
            <person name="Logsdon J.M. Jr."/>
            <person name="Henze K."/>
            <person name="Gupta A."/>
            <person name="Wang C.C."/>
            <person name="Dunne R.L."/>
            <person name="Upcroft J.A."/>
            <person name="Upcroft P."/>
            <person name="White O."/>
            <person name="Salzberg S.L."/>
            <person name="Tang P."/>
            <person name="Chiu C.-H."/>
            <person name="Lee Y.-S."/>
            <person name="Embley T.M."/>
            <person name="Coombs G.H."/>
            <person name="Mottram J.C."/>
            <person name="Tachezy J."/>
            <person name="Fraser-Liggett C.M."/>
            <person name="Johnson P.J."/>
        </authorList>
    </citation>
    <scope>NUCLEOTIDE SEQUENCE [LARGE SCALE GENOMIC DNA]</scope>
    <source>
        <strain evidence="10">G3</strain>
    </source>
</reference>
<keyword evidence="2" id="KW-0808">Transferase</keyword>
<dbReference type="PROSITE" id="PS00107">
    <property type="entry name" value="PROTEIN_KINASE_ATP"/>
    <property type="match status" value="1"/>
</dbReference>
<dbReference type="SUPFAM" id="SSF56112">
    <property type="entry name" value="Protein kinase-like (PK-like)"/>
    <property type="match status" value="1"/>
</dbReference>
<keyword evidence="1 7" id="KW-0723">Serine/threonine-protein kinase</keyword>
<dbReference type="InterPro" id="IPR017441">
    <property type="entry name" value="Protein_kinase_ATP_BS"/>
</dbReference>
<evidence type="ECO:0000256" key="1">
    <source>
        <dbReference type="ARBA" id="ARBA00022527"/>
    </source>
</evidence>
<comment type="similarity">
    <text evidence="7">Belongs to the protein kinase superfamily.</text>
</comment>
<dbReference type="OMA" id="RIENGHY"/>
<evidence type="ECO:0000256" key="6">
    <source>
        <dbReference type="PROSITE-ProRule" id="PRU10141"/>
    </source>
</evidence>
<name>A2DTF0_TRIV3</name>
<dbReference type="FunCoup" id="A2DTF0">
    <property type="interactions" value="669"/>
</dbReference>
<dbReference type="EMBL" id="DS113244">
    <property type="protein sequence ID" value="EAY16259.1"/>
    <property type="molecule type" value="Genomic_DNA"/>
</dbReference>
<dbReference type="STRING" id="5722.A2DTF0"/>
<feature type="domain" description="Protein kinase" evidence="9">
    <location>
        <begin position="15"/>
        <end position="267"/>
    </location>
</feature>
<proteinExistence type="inferred from homology"/>
<dbReference type="InterPro" id="IPR011009">
    <property type="entry name" value="Kinase-like_dom_sf"/>
</dbReference>
<dbReference type="FunFam" id="1.10.510.10:FF:000271">
    <property type="entry name" value="Non-specific serine/threonine protein kinase"/>
    <property type="match status" value="1"/>
</dbReference>
<dbReference type="eggNOG" id="KOG0583">
    <property type="taxonomic scope" value="Eukaryota"/>
</dbReference>
<dbReference type="SMR" id="A2DTF0"/>
<dbReference type="InterPro" id="IPR008271">
    <property type="entry name" value="Ser/Thr_kinase_AS"/>
</dbReference>
<keyword evidence="4 10" id="KW-0418">Kinase</keyword>
<keyword evidence="5 6" id="KW-0067">ATP-binding</keyword>
<dbReference type="SMART" id="SM00220">
    <property type="entry name" value="S_TKc"/>
    <property type="match status" value="1"/>
</dbReference>
<dbReference type="Proteomes" id="UP000001542">
    <property type="component" value="Unassembled WGS sequence"/>
</dbReference>
<evidence type="ECO:0000313" key="11">
    <source>
        <dbReference type="Proteomes" id="UP000001542"/>
    </source>
</evidence>
<dbReference type="InterPro" id="IPR000719">
    <property type="entry name" value="Prot_kinase_dom"/>
</dbReference>
<evidence type="ECO:0000256" key="8">
    <source>
        <dbReference type="SAM" id="MobiDB-lite"/>
    </source>
</evidence>
<evidence type="ECO:0000256" key="3">
    <source>
        <dbReference type="ARBA" id="ARBA00022741"/>
    </source>
</evidence>
<gene>
    <name evidence="10" type="ORF">TVAG_423120</name>
</gene>
<dbReference type="InParanoid" id="A2DTF0"/>
<dbReference type="OrthoDB" id="504170at2759"/>
<evidence type="ECO:0000256" key="2">
    <source>
        <dbReference type="ARBA" id="ARBA00022679"/>
    </source>
</evidence>
<evidence type="ECO:0000256" key="7">
    <source>
        <dbReference type="RuleBase" id="RU000304"/>
    </source>
</evidence>
<dbReference type="FunFam" id="3.30.200.20:FF:000042">
    <property type="entry name" value="Aurora kinase A"/>
    <property type="match status" value="1"/>
</dbReference>
<evidence type="ECO:0000259" key="9">
    <source>
        <dbReference type="PROSITE" id="PS50011"/>
    </source>
</evidence>
<feature type="compositionally biased region" description="Basic and acidic residues" evidence="8">
    <location>
        <begin position="338"/>
        <end position="347"/>
    </location>
</feature>
<dbReference type="VEuPathDB" id="TrichDB:TVAGG3_0593090"/>
<dbReference type="Pfam" id="PF00069">
    <property type="entry name" value="Pkinase"/>
    <property type="match status" value="1"/>
</dbReference>
<dbReference type="PANTHER" id="PTHR24346">
    <property type="entry name" value="MAP/MICROTUBULE AFFINITY-REGULATING KINASE"/>
    <property type="match status" value="1"/>
</dbReference>
<dbReference type="VEuPathDB" id="TrichDB:TVAG_423120"/>
<evidence type="ECO:0000313" key="10">
    <source>
        <dbReference type="EMBL" id="EAY16259.1"/>
    </source>
</evidence>
<sequence>MENIQIVEPPQIGPYKFRGTVGDGAFSVVKLVKNIENNQYYACKIVPKARLNTIHLEKRFEIEIRIAQQMHHPGIVELCDLLKDDNNYYVIMEFCPNGELFQFIVDRNNLSEDEAKPLFRQILEALQYVHSHGVSHRDLKPENLLIDNLGRIKISDFGLSIFVDSQGLVKTPCGSPCYASPECISGQLYDGMTTDVWSAGVILYAMLTGQLPWKKRNQAQLFKQIKSGDYTIPDELSSDATNMLTRLLTVDPKARITIEEALQHPWLRGCDQQYPTVRQITHYVNIMKVDYFFDRVISNLNLSESQLLTHSSQNLSFNAMSKMLTGSALPKIRQKTSQSHERPTSKDVKKHSSALSRVVSRQPSKKKIISNFPIMRTSMKSIPRANVQKPATRPKKIVV</sequence>
<dbReference type="RefSeq" id="XP_001328482.1">
    <property type="nucleotide sequence ID" value="XM_001328447.1"/>
</dbReference>
<reference evidence="10" key="1">
    <citation type="submission" date="2006-10" db="EMBL/GenBank/DDBJ databases">
        <authorList>
            <person name="Amadeo P."/>
            <person name="Zhao Q."/>
            <person name="Wortman J."/>
            <person name="Fraser-Liggett C."/>
            <person name="Carlton J."/>
        </authorList>
    </citation>
    <scope>NUCLEOTIDE SEQUENCE</scope>
    <source>
        <strain evidence="10">G3</strain>
    </source>
</reference>
<feature type="binding site" evidence="6">
    <location>
        <position position="44"/>
    </location>
    <ligand>
        <name>ATP</name>
        <dbReference type="ChEBI" id="CHEBI:30616"/>
    </ligand>
</feature>
<dbReference type="PROSITE" id="PS50011">
    <property type="entry name" value="PROTEIN_KINASE_DOM"/>
    <property type="match status" value="1"/>
</dbReference>
<dbReference type="GO" id="GO:0005524">
    <property type="term" value="F:ATP binding"/>
    <property type="evidence" value="ECO:0007669"/>
    <property type="project" value="UniProtKB-UniRule"/>
</dbReference>
<dbReference type="PANTHER" id="PTHR24346:SF82">
    <property type="entry name" value="KP78A-RELATED"/>
    <property type="match status" value="1"/>
</dbReference>
<feature type="region of interest" description="Disordered" evidence="8">
    <location>
        <begin position="331"/>
        <end position="364"/>
    </location>
</feature>
<feature type="compositionally biased region" description="Polar residues" evidence="8">
    <location>
        <begin position="353"/>
        <end position="362"/>
    </location>
</feature>
<evidence type="ECO:0000256" key="5">
    <source>
        <dbReference type="ARBA" id="ARBA00022840"/>
    </source>
</evidence>
<organism evidence="10 11">
    <name type="scientific">Trichomonas vaginalis (strain ATCC PRA-98 / G3)</name>
    <dbReference type="NCBI Taxonomy" id="412133"/>
    <lineage>
        <taxon>Eukaryota</taxon>
        <taxon>Metamonada</taxon>
        <taxon>Parabasalia</taxon>
        <taxon>Trichomonadida</taxon>
        <taxon>Trichomonadidae</taxon>
        <taxon>Trichomonas</taxon>
    </lineage>
</organism>
<protein>
    <submittedName>
        <fullName evidence="10">CAMK family protein kinase</fullName>
    </submittedName>
</protein>
<keyword evidence="11" id="KW-1185">Reference proteome</keyword>
<dbReference type="KEGG" id="tva:4774262"/>
<accession>A2DTF0</accession>
<dbReference type="Gene3D" id="1.10.510.10">
    <property type="entry name" value="Transferase(Phosphotransferase) domain 1"/>
    <property type="match status" value="1"/>
</dbReference>
<dbReference type="AlphaFoldDB" id="A2DTF0"/>
<dbReference type="CDD" id="cd14003">
    <property type="entry name" value="STKc_AMPK-like"/>
    <property type="match status" value="1"/>
</dbReference>
<evidence type="ECO:0000256" key="4">
    <source>
        <dbReference type="ARBA" id="ARBA00022777"/>
    </source>
</evidence>
<dbReference type="GO" id="GO:0004674">
    <property type="term" value="F:protein serine/threonine kinase activity"/>
    <property type="evidence" value="ECO:0000318"/>
    <property type="project" value="GO_Central"/>
</dbReference>